<name>Q0FWT9_SALBH</name>
<reference evidence="1 2" key="1">
    <citation type="journal article" date="2010" name="J. Bacteriol.">
        <title>Genome sequences of Pelagibaca bermudensis HTCC2601T and Maritimibacter alkaliphilus HTCC2654T, the type strains of two marine Roseobacter genera.</title>
        <authorList>
            <person name="Thrash J.C."/>
            <person name="Cho J.C."/>
            <person name="Ferriera S."/>
            <person name="Johnson J."/>
            <person name="Vergin K.L."/>
            <person name="Giovannoni S.J."/>
        </authorList>
    </citation>
    <scope>NUCLEOTIDE SEQUENCE [LARGE SCALE GENOMIC DNA]</scope>
    <source>
        <strain evidence="2">DSM 26914 / JCM 13377 / KCTC 12554 / HTCC2601</strain>
    </source>
</reference>
<accession>Q0FWT9</accession>
<organism evidence="1 2">
    <name type="scientific">Salipiger bermudensis (strain DSM 26914 / JCM 13377 / KCTC 12554 / HTCC2601)</name>
    <name type="common">Pelagibaca bermudensis</name>
    <dbReference type="NCBI Taxonomy" id="314265"/>
    <lineage>
        <taxon>Bacteria</taxon>
        <taxon>Pseudomonadati</taxon>
        <taxon>Pseudomonadota</taxon>
        <taxon>Alphaproteobacteria</taxon>
        <taxon>Rhodobacterales</taxon>
        <taxon>Roseobacteraceae</taxon>
        <taxon>Salipiger</taxon>
    </lineage>
</organism>
<dbReference type="HOGENOM" id="CLU_3412759_0_0_5"/>
<evidence type="ECO:0000313" key="2">
    <source>
        <dbReference type="Proteomes" id="UP000006230"/>
    </source>
</evidence>
<dbReference type="AlphaFoldDB" id="Q0FWT9"/>
<dbReference type="EMBL" id="AATQ01000001">
    <property type="protein sequence ID" value="EAU48463.1"/>
    <property type="molecule type" value="Genomic_DNA"/>
</dbReference>
<evidence type="ECO:0000313" key="1">
    <source>
        <dbReference type="EMBL" id="EAU48463.1"/>
    </source>
</evidence>
<dbReference type="Proteomes" id="UP000006230">
    <property type="component" value="Unassembled WGS sequence"/>
</dbReference>
<comment type="caution">
    <text evidence="1">The sequence shown here is derived from an EMBL/GenBank/DDBJ whole genome shotgun (WGS) entry which is preliminary data.</text>
</comment>
<protein>
    <submittedName>
        <fullName evidence="1">Uncharacterized protein</fullName>
    </submittedName>
</protein>
<sequence>MRFDHGDAPVGLRIGRALRQLFLKRFNV</sequence>
<proteinExistence type="predicted"/>
<keyword evidence="2" id="KW-1185">Reference proteome</keyword>
<gene>
    <name evidence="1" type="ORF">R2601_02783</name>
</gene>